<dbReference type="PANTHER" id="PTHR33199:SF4">
    <property type="entry name" value="OS02G0736300 PROTEIN"/>
    <property type="match status" value="1"/>
</dbReference>
<protein>
    <submittedName>
        <fullName evidence="2">Uncharacterized protein MANES_17G085300</fullName>
    </submittedName>
</protein>
<dbReference type="AlphaFoldDB" id="A0A2P2K8W3"/>
<reference evidence="2" key="1">
    <citation type="submission" date="2018-02" db="EMBL/GenBank/DDBJ databases">
        <title>Rhizophora mucronata_Transcriptome.</title>
        <authorList>
            <person name="Meera S.P."/>
            <person name="Sreeshan A."/>
            <person name="Augustine A."/>
        </authorList>
    </citation>
    <scope>NUCLEOTIDE SEQUENCE</scope>
    <source>
        <tissue evidence="2">Leaf</tissue>
    </source>
</reference>
<dbReference type="Pfam" id="PF01823">
    <property type="entry name" value="MACPF"/>
    <property type="match status" value="1"/>
</dbReference>
<dbReference type="EMBL" id="GGEC01021639">
    <property type="protein sequence ID" value="MBX02123.1"/>
    <property type="molecule type" value="Transcribed_RNA"/>
</dbReference>
<evidence type="ECO:0000313" key="2">
    <source>
        <dbReference type="EMBL" id="MBX02123.1"/>
    </source>
</evidence>
<name>A0A2P2K8W3_RHIMU</name>
<proteinExistence type="predicted"/>
<dbReference type="PANTHER" id="PTHR33199">
    <property type="entry name" value="MACPF DOMAIN-CONTAINING PROTEIN CAD1"/>
    <property type="match status" value="1"/>
</dbReference>
<dbReference type="GO" id="GO:0009626">
    <property type="term" value="P:plant-type hypersensitive response"/>
    <property type="evidence" value="ECO:0007669"/>
    <property type="project" value="TreeGrafter"/>
</dbReference>
<dbReference type="GO" id="GO:0005886">
    <property type="term" value="C:plasma membrane"/>
    <property type="evidence" value="ECO:0007669"/>
    <property type="project" value="TreeGrafter"/>
</dbReference>
<sequence length="592" mass="65675">MINEILEKAINSLGKGFDLTSDFRLKYSKGKERLVLLNEADKTEITVPGYGTLRDVSVDIKCDKGDRTRHQSGILEFHQMAELFNQKSSIDGKIPTGHFNAAFGFQDSWATDAGRTKYLGIDGYMIVLASLHIDRYPLFLSDDVRNSVPSSWDPSALARFIEKYGTHIVVGLGIGGSDLVLVRQDRSSNMGPSELKEHLDDLGDQIFTGACNFPPPKPRDCKVPEAFNVFGPKPPFNSYSSISAKDGITVICAKRGGDPWVSSHCEWLLTVPSTPDAVQFNFIPITSLLNGVPGKGFLSHAINLYLRYKPPKNDLEYFLDFQSHKLWAPMHNDLPFCPTTNLASSSPALQFNLMGRKLYVNTTQVTVGKRPVTGMRFYLEGMKCNRLAIHLQHLSNTPKVLENKIDDTPLWKGTEDIADDRYLEAINGKRFSHICTAPVKYKPRWNTTGKDAAYIVTGAQLHVKKHNSKRVLHIRLLFSKVSDSFILQSSWKQGASSGLLQKSGLFSAISTSITGNLLKEKPQAVVVDSGVYPSGPPKPMQTQKLLKFVDNSQLCRGPQDSPGHWLVTGAKLVLENGKISLHVKFSLLNANE</sequence>
<organism evidence="2">
    <name type="scientific">Rhizophora mucronata</name>
    <name type="common">Asiatic mangrove</name>
    <dbReference type="NCBI Taxonomy" id="61149"/>
    <lineage>
        <taxon>Eukaryota</taxon>
        <taxon>Viridiplantae</taxon>
        <taxon>Streptophyta</taxon>
        <taxon>Embryophyta</taxon>
        <taxon>Tracheophyta</taxon>
        <taxon>Spermatophyta</taxon>
        <taxon>Magnoliopsida</taxon>
        <taxon>eudicotyledons</taxon>
        <taxon>Gunneridae</taxon>
        <taxon>Pentapetalae</taxon>
        <taxon>rosids</taxon>
        <taxon>fabids</taxon>
        <taxon>Malpighiales</taxon>
        <taxon>Rhizophoraceae</taxon>
        <taxon>Rhizophora</taxon>
    </lineage>
</organism>
<accession>A0A2P2K8W3</accession>
<dbReference type="InterPro" id="IPR020864">
    <property type="entry name" value="MACPF"/>
</dbReference>
<dbReference type="GO" id="GO:2000031">
    <property type="term" value="P:regulation of salicylic acid mediated signaling pathway"/>
    <property type="evidence" value="ECO:0007669"/>
    <property type="project" value="InterPro"/>
</dbReference>
<evidence type="ECO:0000259" key="1">
    <source>
        <dbReference type="PROSITE" id="PS51412"/>
    </source>
</evidence>
<dbReference type="InterPro" id="IPR044663">
    <property type="entry name" value="CAD1/NSL1-like"/>
</dbReference>
<dbReference type="PROSITE" id="PS51412">
    <property type="entry name" value="MACPF_2"/>
    <property type="match status" value="1"/>
</dbReference>
<feature type="domain" description="MACPF" evidence="1">
    <location>
        <begin position="1"/>
        <end position="319"/>
    </location>
</feature>